<gene>
    <name evidence="2" type="ORF">GCM10023144_43720</name>
</gene>
<keyword evidence="3" id="KW-1185">Reference proteome</keyword>
<evidence type="ECO:0000313" key="2">
    <source>
        <dbReference type="EMBL" id="GAA4342117.1"/>
    </source>
</evidence>
<dbReference type="Pfam" id="PF09937">
    <property type="entry name" value="DUF2169"/>
    <property type="match status" value="1"/>
</dbReference>
<organism evidence="2 3">
    <name type="scientific">Pigmentiphaga soli</name>
    <dbReference type="NCBI Taxonomy" id="1007095"/>
    <lineage>
        <taxon>Bacteria</taxon>
        <taxon>Pseudomonadati</taxon>
        <taxon>Pseudomonadota</taxon>
        <taxon>Betaproteobacteria</taxon>
        <taxon>Burkholderiales</taxon>
        <taxon>Alcaligenaceae</taxon>
        <taxon>Pigmentiphaga</taxon>
    </lineage>
</organism>
<proteinExistence type="predicted"/>
<dbReference type="EMBL" id="BAABFO010000032">
    <property type="protein sequence ID" value="GAA4342117.1"/>
    <property type="molecule type" value="Genomic_DNA"/>
</dbReference>
<protein>
    <submittedName>
        <fullName evidence="2">DUF2169 domain-containing protein</fullName>
    </submittedName>
</protein>
<sequence>MQVLKPLTLGVGTRSLEWRRRFGMAVTVSCYFSYAGPGAATLRTDVSMWSMLAREMAMPLIDEGFPKRTPEFLVWGAACPPEGPATACAVRARVGRLEKRLVVSGDRYWDGDRISAPQPFHFMPLDWHHAYGGPDFAANPLGRGRAPDAKGVVWLPNVELPQARLTARRQAPPPAAFGYVDPAWPQRASLRGTYDENWYREHSPGLAPDVDWRHFNLAPQDQWFDAPLRGDEDFEFEHMHLHKPLVSGRLPGLRARCFMQLRDGTRREAPLAPTTIWFLPHLECGILLFHGMIETRSEDGEEIDVLMAACERLDEPRSDAHYHEVMSKRLHPQAGHIYALRDSDLVPAGMLGADPDFESAQQDYAPAGLRADAQVRKVQLQVERVRQRLRLQGVDPDKIGVRVPEREKPPSLDELPDYLERQLAAAAEQQKAAAAESVQMMRRARAQADALGVDPATLGHRGPPDFKADEYLARIRQAAAVAGKPVDNLPALQAKLKQAQAVARLNYLCTAHAQPPAPPMDPARAARARAEVQRRLAAGESLAAVDLTGADLSGLDLRGADFSAAHLESADLSRANLSGADFCMAVLAHANLEGAVAIGTLFMGANLAKARLAGAVFDRANLDRAVMMQTQWLDLSLRGAVLTGIQWFESAFAPADWSGATADGQTFLKADLKQMLWEGVRMRQATFIECDLSGIDLRGADLAEASFVGCKGQGAQCAGANLERVAFAQGCDFSGAVFTGARLPRANLRGARLAGCDFGGAVLDGADLSEAALAGAALPRASLRGSLLVKTDLRDARAGGVNLKDAILQRALLTGADLRHANLYGSDLSRVAVDDATLLEGALADRARLHPRLPPGRAAEEGAS</sequence>
<dbReference type="SUPFAM" id="SSF141571">
    <property type="entry name" value="Pentapeptide repeat-like"/>
    <property type="match status" value="2"/>
</dbReference>
<dbReference type="PANTHER" id="PTHR14136">
    <property type="entry name" value="BTB_POZ DOMAIN-CONTAINING PROTEIN KCTD9"/>
    <property type="match status" value="1"/>
</dbReference>
<evidence type="ECO:0000259" key="1">
    <source>
        <dbReference type="Pfam" id="PF09937"/>
    </source>
</evidence>
<comment type="caution">
    <text evidence="2">The sequence shown here is derived from an EMBL/GenBank/DDBJ whole genome shotgun (WGS) entry which is preliminary data.</text>
</comment>
<dbReference type="Gene3D" id="2.160.20.80">
    <property type="entry name" value="E3 ubiquitin-protein ligase SopA"/>
    <property type="match status" value="2"/>
</dbReference>
<dbReference type="PANTHER" id="PTHR14136:SF17">
    <property type="entry name" value="BTB_POZ DOMAIN-CONTAINING PROTEIN KCTD9"/>
    <property type="match status" value="1"/>
</dbReference>
<evidence type="ECO:0000313" key="3">
    <source>
        <dbReference type="Proteomes" id="UP001501671"/>
    </source>
</evidence>
<dbReference type="InterPro" id="IPR001646">
    <property type="entry name" value="5peptide_repeat"/>
</dbReference>
<accession>A0ABP8HPE8</accession>
<dbReference type="InterPro" id="IPR051082">
    <property type="entry name" value="Pentapeptide-BTB/POZ_domain"/>
</dbReference>
<feature type="domain" description="DUF2169" evidence="1">
    <location>
        <begin position="24"/>
        <end position="290"/>
    </location>
</feature>
<dbReference type="InterPro" id="IPR018683">
    <property type="entry name" value="DUF2169"/>
</dbReference>
<name>A0ABP8HPE8_9BURK</name>
<dbReference type="Pfam" id="PF00805">
    <property type="entry name" value="Pentapeptide"/>
    <property type="match status" value="5"/>
</dbReference>
<dbReference type="Proteomes" id="UP001501671">
    <property type="component" value="Unassembled WGS sequence"/>
</dbReference>
<reference evidence="3" key="1">
    <citation type="journal article" date="2019" name="Int. J. Syst. Evol. Microbiol.">
        <title>The Global Catalogue of Microorganisms (GCM) 10K type strain sequencing project: providing services to taxonomists for standard genome sequencing and annotation.</title>
        <authorList>
            <consortium name="The Broad Institute Genomics Platform"/>
            <consortium name="The Broad Institute Genome Sequencing Center for Infectious Disease"/>
            <person name="Wu L."/>
            <person name="Ma J."/>
        </authorList>
    </citation>
    <scope>NUCLEOTIDE SEQUENCE [LARGE SCALE GENOMIC DNA]</scope>
    <source>
        <strain evidence="3">JCM 17666</strain>
    </source>
</reference>